<accession>A0ABS9BY87</accession>
<protein>
    <submittedName>
        <fullName evidence="1">Gliding motility lipoprotein GldB</fullName>
    </submittedName>
</protein>
<name>A0ABS9BY87_9BACT</name>
<comment type="caution">
    <text evidence="1">The sequence shown here is derived from an EMBL/GenBank/DDBJ whole genome shotgun (WGS) entry which is preliminary data.</text>
</comment>
<proteinExistence type="predicted"/>
<evidence type="ECO:0000313" key="2">
    <source>
        <dbReference type="Proteomes" id="UP001201449"/>
    </source>
</evidence>
<reference evidence="1 2" key="1">
    <citation type="submission" date="2022-01" db="EMBL/GenBank/DDBJ databases">
        <title>Mariniradius saccharolyticus sp. nov., isolated from sediment of a river.</title>
        <authorList>
            <person name="Liu H."/>
        </authorList>
    </citation>
    <scope>NUCLEOTIDE SEQUENCE [LARGE SCALE GENOMIC DNA]</scope>
    <source>
        <strain evidence="1 2">RY-2</strain>
    </source>
</reference>
<dbReference type="Pfam" id="PF25594">
    <property type="entry name" value="GldB_lipo"/>
    <property type="match status" value="1"/>
</dbReference>
<dbReference type="InterPro" id="IPR019853">
    <property type="entry name" value="GldB-like"/>
</dbReference>
<dbReference type="PROSITE" id="PS51257">
    <property type="entry name" value="PROKAR_LIPOPROTEIN"/>
    <property type="match status" value="1"/>
</dbReference>
<organism evidence="1 2">
    <name type="scientific">Mariniradius sediminis</name>
    <dbReference type="NCBI Taxonomy" id="2909237"/>
    <lineage>
        <taxon>Bacteria</taxon>
        <taxon>Pseudomonadati</taxon>
        <taxon>Bacteroidota</taxon>
        <taxon>Cytophagia</taxon>
        <taxon>Cytophagales</taxon>
        <taxon>Cyclobacteriaceae</taxon>
        <taxon>Mariniradius</taxon>
    </lineage>
</organism>
<dbReference type="NCBIfam" id="TIGR03514">
    <property type="entry name" value="GldB_lipo"/>
    <property type="match status" value="1"/>
</dbReference>
<evidence type="ECO:0000313" key="1">
    <source>
        <dbReference type="EMBL" id="MCF1753017.1"/>
    </source>
</evidence>
<gene>
    <name evidence="1" type="primary">gldB</name>
    <name evidence="1" type="ORF">L0U89_18300</name>
</gene>
<sequence>MNKSSYLLIPVFLLALFSCKKEDPGCIMDEEILSKPLDLKIERLEDEFFQAKTASDFIFLLEKYPEFAENYLSASSYSNKDSLAQELVEIHRDTLLQELYQEVKINFAEIDSLEAELKQAFQYIQFYFPEFKVPKVYTFVSGFGSDIYLDKDILVIGLDYFLPITHRFQPPDLPQYITERYQKPYIVPMVVTAISAAFNKTDLAQNNLLAEVIYYGKSYHFTKAILPCTSDEYIIGYTMDQIRACFDNEELIWSHFVENDLLFETNPFVIRKYTGEAPATDEISPDAPGRLGRWLGWNIVDDYVFNQNVGLKELMEETDTEKIFKLSGYKPRR</sequence>
<keyword evidence="2" id="KW-1185">Reference proteome</keyword>
<dbReference type="EMBL" id="JAKEVZ010000019">
    <property type="protein sequence ID" value="MCF1753017.1"/>
    <property type="molecule type" value="Genomic_DNA"/>
</dbReference>
<dbReference type="Proteomes" id="UP001201449">
    <property type="component" value="Unassembled WGS sequence"/>
</dbReference>
<dbReference type="RefSeq" id="WP_234862849.1">
    <property type="nucleotide sequence ID" value="NZ_JAKEVZ010000019.1"/>
</dbReference>
<keyword evidence="1" id="KW-0449">Lipoprotein</keyword>